<dbReference type="PANTHER" id="PTHR24028:SF328">
    <property type="entry name" value="CADHERIN-3"/>
    <property type="match status" value="1"/>
</dbReference>
<dbReference type="OrthoDB" id="6252479at2759"/>
<evidence type="ECO:0000256" key="10">
    <source>
        <dbReference type="ARBA" id="ARBA00023180"/>
    </source>
</evidence>
<gene>
    <name evidence="13" type="ORF">TCLT_LOCUS2020</name>
</gene>
<evidence type="ECO:0000256" key="8">
    <source>
        <dbReference type="ARBA" id="ARBA00023136"/>
    </source>
</evidence>
<reference evidence="15" key="1">
    <citation type="submission" date="2017-02" db="UniProtKB">
        <authorList>
            <consortium name="WormBaseParasite"/>
        </authorList>
    </citation>
    <scope>IDENTIFICATION</scope>
</reference>
<evidence type="ECO:0000256" key="5">
    <source>
        <dbReference type="ARBA" id="ARBA00022737"/>
    </source>
</evidence>
<dbReference type="PANTHER" id="PTHR24028">
    <property type="entry name" value="CADHERIN-87A"/>
    <property type="match status" value="1"/>
</dbReference>
<keyword evidence="5" id="KW-0677">Repeat</keyword>
<evidence type="ECO:0000256" key="3">
    <source>
        <dbReference type="ARBA" id="ARBA00022692"/>
    </source>
</evidence>
<keyword evidence="7" id="KW-1133">Transmembrane helix</keyword>
<feature type="domain" description="Cadherin" evidence="12">
    <location>
        <begin position="223"/>
        <end position="327"/>
    </location>
</feature>
<evidence type="ECO:0000256" key="7">
    <source>
        <dbReference type="ARBA" id="ARBA00022989"/>
    </source>
</evidence>
<dbReference type="PRINTS" id="PR00205">
    <property type="entry name" value="CADHERIN"/>
</dbReference>
<evidence type="ECO:0000256" key="1">
    <source>
        <dbReference type="ARBA" id="ARBA00004167"/>
    </source>
</evidence>
<dbReference type="Proteomes" id="UP000276776">
    <property type="component" value="Unassembled WGS sequence"/>
</dbReference>
<dbReference type="SUPFAM" id="SSF49313">
    <property type="entry name" value="Cadherin-like"/>
    <property type="match status" value="4"/>
</dbReference>
<evidence type="ECO:0000256" key="4">
    <source>
        <dbReference type="ARBA" id="ARBA00022729"/>
    </source>
</evidence>
<keyword evidence="14" id="KW-1185">Reference proteome</keyword>
<evidence type="ECO:0000256" key="2">
    <source>
        <dbReference type="ARBA" id="ARBA00022536"/>
    </source>
</evidence>
<keyword evidence="10" id="KW-0325">Glycoprotein</keyword>
<dbReference type="InterPro" id="IPR020894">
    <property type="entry name" value="Cadherin_CS"/>
</dbReference>
<evidence type="ECO:0000259" key="12">
    <source>
        <dbReference type="PROSITE" id="PS50268"/>
    </source>
</evidence>
<keyword evidence="2" id="KW-0245">EGF-like domain</keyword>
<dbReference type="PROSITE" id="PS50268">
    <property type="entry name" value="CADHERIN_2"/>
    <property type="match status" value="4"/>
</dbReference>
<dbReference type="GO" id="GO:0007156">
    <property type="term" value="P:homophilic cell adhesion via plasma membrane adhesion molecules"/>
    <property type="evidence" value="ECO:0007669"/>
    <property type="project" value="InterPro"/>
</dbReference>
<sequence length="442" mass="50051">MTDARFQMEHQDVNDNPPIFYPKYYNVSVRQNTGIGSPLILLSANDADSGLFGKVSYRLVTNRSNTFWLDSKSGRLYVQELLLRKNYELRIEAVDGGGLVSEDQAVVHISVISATTPSPVFTSTLYKFDVTEEILPGIEIGQVKAHGPLPISYSIYSGDPDHFFTIDSNTGQISVDRYLDADKWDEVLLNVQPMQAWMEGDGINHTQVLIKIIDTNDNDPTFEIDKIESYIEEDHPIHQAFFVVQAYDKDRGKNGQVLYSLIQSDPPCPIAVHSMSGELSLLSLLDFEVINKYMLVIQARDQGIPARYANITVILNVLDVNDNKPEFAQEMYFVEVAEDVPLMTDLLTVQAKDLDINENGRVSYSFQKNISQFGIHPIFGNIFVKSTLDRETVAKYNLTVIATDHGKLMYQSKGIYYQREKLINCPFYHANLNKFTMLTENV</sequence>
<protein>
    <submittedName>
        <fullName evidence="15">CA domain-containing protein</fullName>
    </submittedName>
</protein>
<dbReference type="STRING" id="103827.A0A0N5CP86"/>
<proteinExistence type="predicted"/>
<keyword evidence="9" id="KW-1015">Disulfide bond</keyword>
<evidence type="ECO:0000256" key="9">
    <source>
        <dbReference type="ARBA" id="ARBA00023157"/>
    </source>
</evidence>
<dbReference type="GO" id="GO:0005509">
    <property type="term" value="F:calcium ion binding"/>
    <property type="evidence" value="ECO:0007669"/>
    <property type="project" value="UniProtKB-UniRule"/>
</dbReference>
<name>A0A0N5CP86_THECL</name>
<keyword evidence="8" id="KW-0472">Membrane</keyword>
<keyword evidence="3" id="KW-0812">Transmembrane</keyword>
<dbReference type="GO" id="GO:0030855">
    <property type="term" value="P:epithelial cell differentiation"/>
    <property type="evidence" value="ECO:0007669"/>
    <property type="project" value="UniProtKB-ARBA"/>
</dbReference>
<dbReference type="GO" id="GO:0005886">
    <property type="term" value="C:plasma membrane"/>
    <property type="evidence" value="ECO:0007669"/>
    <property type="project" value="InterPro"/>
</dbReference>
<dbReference type="WBParaSite" id="TCLT_0000201901-mRNA-1">
    <property type="protein sequence ID" value="TCLT_0000201901-mRNA-1"/>
    <property type="gene ID" value="TCLT_0000201901"/>
</dbReference>
<reference evidence="13 14" key="2">
    <citation type="submission" date="2018-11" db="EMBL/GenBank/DDBJ databases">
        <authorList>
            <consortium name="Pathogen Informatics"/>
        </authorList>
    </citation>
    <scope>NUCLEOTIDE SEQUENCE [LARGE SCALE GENOMIC DNA]</scope>
</reference>
<feature type="domain" description="Cadherin" evidence="12">
    <location>
        <begin position="328"/>
        <end position="406"/>
    </location>
</feature>
<evidence type="ECO:0000313" key="15">
    <source>
        <dbReference type="WBParaSite" id="TCLT_0000201901-mRNA-1"/>
    </source>
</evidence>
<comment type="subcellular location">
    <subcellularLocation>
        <location evidence="1">Membrane</location>
        <topology evidence="1">Single-pass membrane protein</topology>
    </subcellularLocation>
</comment>
<evidence type="ECO:0000256" key="11">
    <source>
        <dbReference type="PROSITE-ProRule" id="PRU00043"/>
    </source>
</evidence>
<dbReference type="EMBL" id="UYYF01000336">
    <property type="protein sequence ID" value="VDM97754.1"/>
    <property type="molecule type" value="Genomic_DNA"/>
</dbReference>
<dbReference type="FunFam" id="2.60.40.60:FF:000104">
    <property type="entry name" value="cadherin-23 isoform X1"/>
    <property type="match status" value="1"/>
</dbReference>
<dbReference type="Gene3D" id="2.60.40.60">
    <property type="entry name" value="Cadherins"/>
    <property type="match status" value="4"/>
</dbReference>
<dbReference type="InterPro" id="IPR050174">
    <property type="entry name" value="Protocadherin/Cadherin-CA"/>
</dbReference>
<feature type="domain" description="Cadherin" evidence="12">
    <location>
        <begin position="122"/>
        <end position="222"/>
    </location>
</feature>
<evidence type="ECO:0000256" key="6">
    <source>
        <dbReference type="ARBA" id="ARBA00022837"/>
    </source>
</evidence>
<dbReference type="OMA" id="WIFVHAT"/>
<dbReference type="AlphaFoldDB" id="A0A0N5CP86"/>
<dbReference type="InterPro" id="IPR015919">
    <property type="entry name" value="Cadherin-like_sf"/>
</dbReference>
<dbReference type="FunFam" id="2.60.40.60:FF:000013">
    <property type="entry name" value="Cadherin EGF LAG seven-pass G-type receptor"/>
    <property type="match status" value="1"/>
</dbReference>
<keyword evidence="6 11" id="KW-0106">Calcium</keyword>
<dbReference type="PROSITE" id="PS00232">
    <property type="entry name" value="CADHERIN_1"/>
    <property type="match status" value="1"/>
</dbReference>
<evidence type="ECO:0000313" key="14">
    <source>
        <dbReference type="Proteomes" id="UP000276776"/>
    </source>
</evidence>
<dbReference type="InterPro" id="IPR002126">
    <property type="entry name" value="Cadherin-like_dom"/>
</dbReference>
<organism evidence="15">
    <name type="scientific">Thelazia callipaeda</name>
    <name type="common">Oriental eyeworm</name>
    <name type="synonym">Parasitic nematode</name>
    <dbReference type="NCBI Taxonomy" id="103827"/>
    <lineage>
        <taxon>Eukaryota</taxon>
        <taxon>Metazoa</taxon>
        <taxon>Ecdysozoa</taxon>
        <taxon>Nematoda</taxon>
        <taxon>Chromadorea</taxon>
        <taxon>Rhabditida</taxon>
        <taxon>Spirurina</taxon>
        <taxon>Spiruromorpha</taxon>
        <taxon>Thelazioidea</taxon>
        <taxon>Thelaziidae</taxon>
        <taxon>Thelazia</taxon>
    </lineage>
</organism>
<keyword evidence="4" id="KW-0732">Signal</keyword>
<evidence type="ECO:0000313" key="13">
    <source>
        <dbReference type="EMBL" id="VDM97754.1"/>
    </source>
</evidence>
<dbReference type="SMART" id="SM00112">
    <property type="entry name" value="CA"/>
    <property type="match status" value="4"/>
</dbReference>
<accession>A0A0N5CP86</accession>
<feature type="domain" description="Cadherin" evidence="12">
    <location>
        <begin position="21"/>
        <end position="121"/>
    </location>
</feature>
<dbReference type="CDD" id="cd11304">
    <property type="entry name" value="Cadherin_repeat"/>
    <property type="match status" value="4"/>
</dbReference>
<dbReference type="Pfam" id="PF00028">
    <property type="entry name" value="Cadherin"/>
    <property type="match status" value="3"/>
</dbReference>